<dbReference type="Proteomes" id="UP001245370">
    <property type="component" value="Unassembled WGS sequence"/>
</dbReference>
<protein>
    <submittedName>
        <fullName evidence="2">Uncharacterized protein</fullName>
    </submittedName>
</protein>
<gene>
    <name evidence="2" type="ORF">GGQ86_000371</name>
</gene>
<organism evidence="2 3">
    <name type="scientific">Xanthobacter flavus</name>
    <dbReference type="NCBI Taxonomy" id="281"/>
    <lineage>
        <taxon>Bacteria</taxon>
        <taxon>Pseudomonadati</taxon>
        <taxon>Pseudomonadota</taxon>
        <taxon>Alphaproteobacteria</taxon>
        <taxon>Hyphomicrobiales</taxon>
        <taxon>Xanthobacteraceae</taxon>
        <taxon>Xanthobacter</taxon>
    </lineage>
</organism>
<comment type="caution">
    <text evidence="2">The sequence shown here is derived from an EMBL/GenBank/DDBJ whole genome shotgun (WGS) entry which is preliminary data.</text>
</comment>
<keyword evidence="3" id="KW-1185">Reference proteome</keyword>
<proteinExistence type="predicted"/>
<dbReference type="RefSeq" id="WP_281810128.1">
    <property type="nucleotide sequence ID" value="NZ_BSDO01000022.1"/>
</dbReference>
<feature type="region of interest" description="Disordered" evidence="1">
    <location>
        <begin position="14"/>
        <end position="73"/>
    </location>
</feature>
<name>A0ABU1KAR5_XANFL</name>
<evidence type="ECO:0000313" key="3">
    <source>
        <dbReference type="Proteomes" id="UP001245370"/>
    </source>
</evidence>
<reference evidence="2 3" key="1">
    <citation type="submission" date="2023-07" db="EMBL/GenBank/DDBJ databases">
        <title>Genomic Encyclopedia of Type Strains, Phase IV (KMG-IV): sequencing the most valuable type-strain genomes for metagenomic binning, comparative biology and taxonomic classification.</title>
        <authorList>
            <person name="Goeker M."/>
        </authorList>
    </citation>
    <scope>NUCLEOTIDE SEQUENCE [LARGE SCALE GENOMIC DNA]</scope>
    <source>
        <strain evidence="2 3">DSM 338</strain>
    </source>
</reference>
<evidence type="ECO:0000256" key="1">
    <source>
        <dbReference type="SAM" id="MobiDB-lite"/>
    </source>
</evidence>
<dbReference type="EMBL" id="JAVDPY010000001">
    <property type="protein sequence ID" value="MDR6331924.1"/>
    <property type="molecule type" value="Genomic_DNA"/>
</dbReference>
<sequence length="293" mass="30445">MPWFLKMLLLRAPEDGSGAGGSPAGGAGGGAPAGGAPGGAPEGGAGGGAPAGGAGAADPYWRDFLPNDMKAEKPEERFDRLANGYKGLRDQIAARPQPPKTAAEYAFEPSEKIKSYIKPDDPVLAIARDAAHEIGLPKDHFGKFVGKIFEVAQDKGLLAQPYDPLAEGRKIAERIAPGKSWEEAKPVVTGVVKEMESFAGVVADQLKLGEGAKGLLLSLTDEASGVELLQALSGAMGKDPAFKVAGNAAAAGQWTKESLDKAVADPRYNPLSPGYDKAFREQVDAGFRQVHGT</sequence>
<accession>A0ABU1KAR5</accession>
<evidence type="ECO:0000313" key="2">
    <source>
        <dbReference type="EMBL" id="MDR6331924.1"/>
    </source>
</evidence>
<feature type="compositionally biased region" description="Gly residues" evidence="1">
    <location>
        <begin position="17"/>
        <end position="55"/>
    </location>
</feature>
<dbReference type="GeneID" id="95766088"/>